<evidence type="ECO:0000313" key="2">
    <source>
        <dbReference type="EMBL" id="KAK5702067.1"/>
    </source>
</evidence>
<feature type="compositionally biased region" description="Polar residues" evidence="1">
    <location>
        <begin position="518"/>
        <end position="528"/>
    </location>
</feature>
<dbReference type="AlphaFoldDB" id="A0AAN7WCH5"/>
<evidence type="ECO:0000256" key="1">
    <source>
        <dbReference type="SAM" id="MobiDB-lite"/>
    </source>
</evidence>
<proteinExistence type="predicted"/>
<feature type="region of interest" description="Disordered" evidence="1">
    <location>
        <begin position="129"/>
        <end position="309"/>
    </location>
</feature>
<feature type="compositionally biased region" description="Low complexity" evidence="1">
    <location>
        <begin position="155"/>
        <end position="166"/>
    </location>
</feature>
<dbReference type="EMBL" id="JAVRQU010000006">
    <property type="protein sequence ID" value="KAK5702067.1"/>
    <property type="molecule type" value="Genomic_DNA"/>
</dbReference>
<feature type="compositionally biased region" description="Basic and acidic residues" evidence="1">
    <location>
        <begin position="502"/>
        <end position="517"/>
    </location>
</feature>
<feature type="compositionally biased region" description="Low complexity" evidence="1">
    <location>
        <begin position="217"/>
        <end position="232"/>
    </location>
</feature>
<comment type="caution">
    <text evidence="2">The sequence shown here is derived from an EMBL/GenBank/DDBJ whole genome shotgun (WGS) entry which is preliminary data.</text>
</comment>
<feature type="region of interest" description="Disordered" evidence="1">
    <location>
        <begin position="492"/>
        <end position="566"/>
    </location>
</feature>
<feature type="compositionally biased region" description="Polar residues" evidence="1">
    <location>
        <begin position="129"/>
        <end position="154"/>
    </location>
</feature>
<name>A0AAN7WCH5_9PEZI</name>
<organism evidence="2 3">
    <name type="scientific">Elasticomyces elasticus</name>
    <dbReference type="NCBI Taxonomy" id="574655"/>
    <lineage>
        <taxon>Eukaryota</taxon>
        <taxon>Fungi</taxon>
        <taxon>Dikarya</taxon>
        <taxon>Ascomycota</taxon>
        <taxon>Pezizomycotina</taxon>
        <taxon>Dothideomycetes</taxon>
        <taxon>Dothideomycetidae</taxon>
        <taxon>Mycosphaerellales</taxon>
        <taxon>Teratosphaeriaceae</taxon>
        <taxon>Elasticomyces</taxon>
    </lineage>
</organism>
<evidence type="ECO:0000313" key="3">
    <source>
        <dbReference type="Proteomes" id="UP001310594"/>
    </source>
</evidence>
<accession>A0AAN7WCH5</accession>
<reference evidence="2" key="1">
    <citation type="submission" date="2023-08" db="EMBL/GenBank/DDBJ databases">
        <title>Black Yeasts Isolated from many extreme environments.</title>
        <authorList>
            <person name="Coleine C."/>
            <person name="Stajich J.E."/>
            <person name="Selbmann L."/>
        </authorList>
    </citation>
    <scope>NUCLEOTIDE SEQUENCE</scope>
    <source>
        <strain evidence="2">CCFEE 5810</strain>
    </source>
</reference>
<sequence length="663" mass="71990">MDHPDVARMKMDLGIGRRDVVSTPQADGKGRVMRVDPRIERSIKEKDEERRARIINGAPQDLKGPEKEKAVLLAKWNTLEDASARDSGLELRCNGQGHRAQVEANVHQKQGYGPESRLGEERQMYLSRRATSGNFGGNNYVTTPRSTRAFDNQNSTPRSLPPSRSTIQPPTGPRSANVNRAPDPRAAHGVTRFVNGQRTERPATATRPRTGPSTLITQTPTKPKAPSAAPNTLASPSGVLRSFPNGVPRATTAPSLQSKPSTTFLTPSTSTATRSLVTVPAAPRLSAPKAPTMTTSPLDAATTRTTATTSAAPRLPAGLAPATTPSPLDDATTQVYLNVARDFAANPGPKCDAYYQKHPNQRFTLKQEQIRLVKAIYGMVKNPEKHEVAEYFALHKDRLWIYEECVKAGAMVEKGLIEEVDARCTDPYATSYHINKGAKHFFKAKPVTDAAPSSSVKGDTSSSAVKETEIKDVATKFEAEKRRQARLEAARKELEREEEAEEKDRLERKKRAAEKSSKPVTKSASESAVKTVDINKSAPSSNSMPGSFPREVATSAAADKPTTDNQGTLSAVFMSVAGKLVDEQSWPIKLAADLKFTIQAKSEVDVGKVIAEVERLARRLGVSGLAEARVNASIAMGMRCASAHNSKEARIVQKEDGVFEEED</sequence>
<gene>
    <name evidence="2" type="ORF">LTR97_004885</name>
</gene>
<dbReference type="Proteomes" id="UP001310594">
    <property type="component" value="Unassembled WGS sequence"/>
</dbReference>
<feature type="compositionally biased region" description="Low complexity" evidence="1">
    <location>
        <begin position="300"/>
        <end position="309"/>
    </location>
</feature>
<protein>
    <submittedName>
        <fullName evidence="2">Uncharacterized protein</fullName>
    </submittedName>
</protein>
<feature type="compositionally biased region" description="Low complexity" evidence="1">
    <location>
        <begin position="258"/>
        <end position="273"/>
    </location>
</feature>